<reference evidence="13 14" key="1">
    <citation type="submission" date="2020-05" db="EMBL/GenBank/DDBJ databases">
        <title>Whole genome shotgun sequence of Streptomyces microflavus NBRC 13062.</title>
        <authorList>
            <person name="Komaki H."/>
            <person name="Tamura T."/>
        </authorList>
    </citation>
    <scope>NUCLEOTIDE SEQUENCE [LARGE SCALE GENOMIC DNA]</scope>
    <source>
        <strain evidence="13 14">NBRC 13062</strain>
    </source>
</reference>
<dbReference type="GO" id="GO:0005524">
    <property type="term" value="F:ATP binding"/>
    <property type="evidence" value="ECO:0007669"/>
    <property type="project" value="UniProtKB-KW"/>
</dbReference>
<keyword evidence="8 10" id="KW-1133">Transmembrane helix</keyword>
<feature type="transmembrane region" description="Helical" evidence="10">
    <location>
        <begin position="83"/>
        <end position="105"/>
    </location>
</feature>
<dbReference type="AlphaFoldDB" id="A0A7J0D265"/>
<dbReference type="FunFam" id="3.40.50.300:FF:001001">
    <property type="entry name" value="Multidrug ABC transporter ATP-binding protein"/>
    <property type="match status" value="1"/>
</dbReference>
<proteinExistence type="predicted"/>
<dbReference type="EMBL" id="BLWD01000001">
    <property type="protein sequence ID" value="GFN08117.1"/>
    <property type="molecule type" value="Genomic_DNA"/>
</dbReference>
<name>A0A7J0D265_STRMI</name>
<evidence type="ECO:0000256" key="1">
    <source>
        <dbReference type="ARBA" id="ARBA00004651"/>
    </source>
</evidence>
<feature type="transmembrane region" description="Helical" evidence="10">
    <location>
        <begin position="266"/>
        <end position="289"/>
    </location>
</feature>
<evidence type="ECO:0000256" key="4">
    <source>
        <dbReference type="ARBA" id="ARBA00022519"/>
    </source>
</evidence>
<dbReference type="PROSITE" id="PS50929">
    <property type="entry name" value="ABC_TM1F"/>
    <property type="match status" value="1"/>
</dbReference>
<feature type="domain" description="ABC transmembrane type-1" evidence="12">
    <location>
        <begin position="43"/>
        <end position="325"/>
    </location>
</feature>
<dbReference type="SUPFAM" id="SSF52540">
    <property type="entry name" value="P-loop containing nucleoside triphosphate hydrolases"/>
    <property type="match status" value="1"/>
</dbReference>
<dbReference type="SUPFAM" id="SSF90123">
    <property type="entry name" value="ABC transporter transmembrane region"/>
    <property type="match status" value="1"/>
</dbReference>
<evidence type="ECO:0000256" key="2">
    <source>
        <dbReference type="ARBA" id="ARBA00022448"/>
    </source>
</evidence>
<dbReference type="InterPro" id="IPR039421">
    <property type="entry name" value="Type_1_exporter"/>
</dbReference>
<evidence type="ECO:0000256" key="8">
    <source>
        <dbReference type="ARBA" id="ARBA00022989"/>
    </source>
</evidence>
<dbReference type="GO" id="GO:0005886">
    <property type="term" value="C:plasma membrane"/>
    <property type="evidence" value="ECO:0007669"/>
    <property type="project" value="UniProtKB-SubCell"/>
</dbReference>
<dbReference type="Gene3D" id="1.20.1560.10">
    <property type="entry name" value="ABC transporter type 1, transmembrane domain"/>
    <property type="match status" value="1"/>
</dbReference>
<evidence type="ECO:0000256" key="3">
    <source>
        <dbReference type="ARBA" id="ARBA00022475"/>
    </source>
</evidence>
<keyword evidence="7" id="KW-0067">ATP-binding</keyword>
<evidence type="ECO:0000313" key="13">
    <source>
        <dbReference type="EMBL" id="GFN08117.1"/>
    </source>
</evidence>
<comment type="subcellular location">
    <subcellularLocation>
        <location evidence="1">Cell membrane</location>
        <topology evidence="1">Multi-pass membrane protein</topology>
    </subcellularLocation>
</comment>
<feature type="domain" description="ABC transporter" evidence="11">
    <location>
        <begin position="357"/>
        <end position="586"/>
    </location>
</feature>
<dbReference type="SMART" id="SM00382">
    <property type="entry name" value="AAA"/>
    <property type="match status" value="1"/>
</dbReference>
<evidence type="ECO:0000256" key="9">
    <source>
        <dbReference type="ARBA" id="ARBA00023136"/>
    </source>
</evidence>
<dbReference type="PROSITE" id="PS50893">
    <property type="entry name" value="ABC_TRANSPORTER_2"/>
    <property type="match status" value="1"/>
</dbReference>
<evidence type="ECO:0000259" key="11">
    <source>
        <dbReference type="PROSITE" id="PS50893"/>
    </source>
</evidence>
<dbReference type="Pfam" id="PF00005">
    <property type="entry name" value="ABC_tran"/>
    <property type="match status" value="1"/>
</dbReference>
<keyword evidence="9 10" id="KW-0472">Membrane</keyword>
<dbReference type="InterPro" id="IPR027417">
    <property type="entry name" value="P-loop_NTPase"/>
</dbReference>
<evidence type="ECO:0000256" key="7">
    <source>
        <dbReference type="ARBA" id="ARBA00022840"/>
    </source>
</evidence>
<evidence type="ECO:0000256" key="10">
    <source>
        <dbReference type="SAM" id="Phobius"/>
    </source>
</evidence>
<keyword evidence="5 10" id="KW-0812">Transmembrane</keyword>
<dbReference type="InterPro" id="IPR003593">
    <property type="entry name" value="AAA+_ATPase"/>
</dbReference>
<dbReference type="PANTHER" id="PTHR43394">
    <property type="entry name" value="ATP-DEPENDENT PERMEASE MDL1, MITOCHONDRIAL"/>
    <property type="match status" value="1"/>
</dbReference>
<organism evidence="13 14">
    <name type="scientific">Streptomyces microflavus</name>
    <name type="common">Streptomyces lipmanii</name>
    <dbReference type="NCBI Taxonomy" id="1919"/>
    <lineage>
        <taxon>Bacteria</taxon>
        <taxon>Bacillati</taxon>
        <taxon>Actinomycetota</taxon>
        <taxon>Actinomycetes</taxon>
        <taxon>Kitasatosporales</taxon>
        <taxon>Streptomycetaceae</taxon>
        <taxon>Streptomyces</taxon>
    </lineage>
</organism>
<evidence type="ECO:0000313" key="14">
    <source>
        <dbReference type="Proteomes" id="UP000498740"/>
    </source>
</evidence>
<keyword evidence="6" id="KW-0547">Nucleotide-binding</keyword>
<comment type="caution">
    <text evidence="13">The sequence shown here is derived from an EMBL/GenBank/DDBJ whole genome shotgun (WGS) entry which is preliminary data.</text>
</comment>
<dbReference type="InterPro" id="IPR036640">
    <property type="entry name" value="ABC1_TM_sf"/>
</dbReference>
<feature type="transmembrane region" description="Helical" evidence="10">
    <location>
        <begin position="165"/>
        <end position="190"/>
    </location>
</feature>
<dbReference type="Gene3D" id="3.40.50.300">
    <property type="entry name" value="P-loop containing nucleotide triphosphate hydrolases"/>
    <property type="match status" value="1"/>
</dbReference>
<keyword evidence="3" id="KW-1003">Cell membrane</keyword>
<dbReference type="Proteomes" id="UP000498740">
    <property type="component" value="Unassembled WGS sequence"/>
</dbReference>
<gene>
    <name evidence="13" type="ORF">Smic_66730</name>
</gene>
<accession>A0A7J0D265</accession>
<sequence>MTSTPSGIPGTADDSAELLPIASGARTRAALRTLIRPDRGRALLGLGVLVGATAVGLLVQPLLGRIVDIVADGRPADALTLPVVLLLVVAVVQGVTTTLGLTQVARLGETVLARLREQFVERALQLPADRLERAGAGDLTARVTGDVARVAEAVRSALPEMARSVLAIVLTLGAMALLDVRFLLAALLAVPVQALTARWYVRRAVTVYADQRVANGAQQQQLLETIGGAVTVRGHRLEEQHTEKSARRSRKAVELTMRSVHLVLGFYARLHIAEYIGLAAVLVTGFFLVRDGSVSIGTATAAALYFHSLFGPVNAALVLLDDAQSAAAGLARLVGVTDIEESAVQLPHQRTEAGAAVTVDAVSHAYGPGRTVLHEVSLTLRAGEHVALVGTSGAGKSTLARLVAGVQQPTGGTVSVAQSAPGPAGPSVVLVTQEVHVFTGTLAEDLRLARPDATDADLRTALATVYALEWAEALPEGLATVVGEGGHRLDPARAQQLALARLVLADPPVAVLDEATAEAGSAGARTLERSAEAALAGRTALVVAHRLTQAVAADRIVVLEAGRVVESGTHDELRTADGPYATLWRAWSGSRAAPHL</sequence>
<dbReference type="InterPro" id="IPR011527">
    <property type="entry name" value="ABC1_TM_dom"/>
</dbReference>
<dbReference type="Pfam" id="PF00664">
    <property type="entry name" value="ABC_membrane"/>
    <property type="match status" value="1"/>
</dbReference>
<dbReference type="PANTHER" id="PTHR43394:SF1">
    <property type="entry name" value="ATP-BINDING CASSETTE SUB-FAMILY B MEMBER 10, MITOCHONDRIAL"/>
    <property type="match status" value="1"/>
</dbReference>
<dbReference type="RefSeq" id="WP_032753655.1">
    <property type="nucleotide sequence ID" value="NZ_BMUG01000006.1"/>
</dbReference>
<feature type="transmembrane region" description="Helical" evidence="10">
    <location>
        <begin position="42"/>
        <end position="63"/>
    </location>
</feature>
<feature type="transmembrane region" description="Helical" evidence="10">
    <location>
        <begin position="301"/>
        <end position="320"/>
    </location>
</feature>
<dbReference type="InterPro" id="IPR003439">
    <property type="entry name" value="ABC_transporter-like_ATP-bd"/>
</dbReference>
<evidence type="ECO:0000256" key="5">
    <source>
        <dbReference type="ARBA" id="ARBA00022692"/>
    </source>
</evidence>
<keyword evidence="2" id="KW-0813">Transport</keyword>
<keyword evidence="4" id="KW-0997">Cell inner membrane</keyword>
<dbReference type="CDD" id="cd07346">
    <property type="entry name" value="ABC_6TM_exporters"/>
    <property type="match status" value="1"/>
</dbReference>
<dbReference type="GO" id="GO:0015421">
    <property type="term" value="F:ABC-type oligopeptide transporter activity"/>
    <property type="evidence" value="ECO:0007669"/>
    <property type="project" value="TreeGrafter"/>
</dbReference>
<evidence type="ECO:0000256" key="6">
    <source>
        <dbReference type="ARBA" id="ARBA00022741"/>
    </source>
</evidence>
<evidence type="ECO:0000259" key="12">
    <source>
        <dbReference type="PROSITE" id="PS50929"/>
    </source>
</evidence>
<protein>
    <submittedName>
        <fullName evidence="13">Multidrug ABC transporter permease</fullName>
    </submittedName>
</protein>
<dbReference type="GO" id="GO:0016887">
    <property type="term" value="F:ATP hydrolysis activity"/>
    <property type="evidence" value="ECO:0007669"/>
    <property type="project" value="InterPro"/>
</dbReference>